<dbReference type="InterPro" id="IPR029052">
    <property type="entry name" value="Metallo-depent_PP-like"/>
</dbReference>
<dbReference type="Gene3D" id="3.60.21.10">
    <property type="match status" value="1"/>
</dbReference>
<keyword evidence="1" id="KW-0479">Metal-binding</keyword>
<dbReference type="PANTHER" id="PTHR31302">
    <property type="entry name" value="TRANSMEMBRANE PROTEIN WITH METALLOPHOSPHOESTERASE DOMAIN-RELATED"/>
    <property type="match status" value="1"/>
</dbReference>
<dbReference type="EMBL" id="CP103416">
    <property type="protein sequence ID" value="UVW35395.1"/>
    <property type="molecule type" value="Genomic_DNA"/>
</dbReference>
<dbReference type="PANTHER" id="PTHR31302:SF31">
    <property type="entry name" value="PHOSPHODIESTERASE YAEI"/>
    <property type="match status" value="1"/>
</dbReference>
<reference evidence="4" key="1">
    <citation type="submission" date="2022-08" db="EMBL/GenBank/DDBJ databases">
        <title>Catabolic pathway analysis in culturable SAR92 clade bacteria reveals their overlooked roles in DMSP degradation in coastal seas.</title>
        <authorList>
            <person name="He X."/>
            <person name="Zhang X."/>
            <person name="Zhang Y."/>
        </authorList>
    </citation>
    <scope>NUCLEOTIDE SEQUENCE</scope>
    <source>
        <strain evidence="4">H455</strain>
    </source>
</reference>
<proteinExistence type="predicted"/>
<protein>
    <submittedName>
        <fullName evidence="4">Metallophosphoesterase</fullName>
    </submittedName>
</protein>
<evidence type="ECO:0000313" key="5">
    <source>
        <dbReference type="Proteomes" id="UP001059934"/>
    </source>
</evidence>
<dbReference type="InterPro" id="IPR004843">
    <property type="entry name" value="Calcineurin-like_PHP"/>
</dbReference>
<dbReference type="Pfam" id="PF00149">
    <property type="entry name" value="Metallophos"/>
    <property type="match status" value="1"/>
</dbReference>
<evidence type="ECO:0000259" key="3">
    <source>
        <dbReference type="Pfam" id="PF00149"/>
    </source>
</evidence>
<keyword evidence="2" id="KW-0378">Hydrolase</keyword>
<evidence type="ECO:0000256" key="1">
    <source>
        <dbReference type="ARBA" id="ARBA00022723"/>
    </source>
</evidence>
<dbReference type="InterPro" id="IPR051158">
    <property type="entry name" value="Metallophosphoesterase_sf"/>
</dbReference>
<feature type="domain" description="Calcineurin-like phosphoesterase" evidence="3">
    <location>
        <begin position="47"/>
        <end position="210"/>
    </location>
</feature>
<sequence length="271" mass="29318">MKSIIIRTIVLAVMLVVVGIYVNSGTKPRMNTQSLHVLTDSESHETLRVALLSDLHVKNSPDAIADLAELWSEVIEQTPDIILLGGDYINDGASNQDIASIGPAIAHIFRASGDIPVVAVLGNHDHWSGAESWTEYLSEAGVIVLENETVVLDAVGTCIRGFGDAFTDHFEYVDFPTACDDRLKITLTHDPAGAFKPKVEGLVLAGHTHCGQISMPFLGPLYVPTQAPKGAHCGLYKDEQRQVFVSSGIGTSVIPQRFNAKASWDLITINY</sequence>
<dbReference type="Proteomes" id="UP001059934">
    <property type="component" value="Chromosome"/>
</dbReference>
<evidence type="ECO:0000313" key="4">
    <source>
        <dbReference type="EMBL" id="UVW35395.1"/>
    </source>
</evidence>
<dbReference type="SUPFAM" id="SSF56300">
    <property type="entry name" value="Metallo-dependent phosphatases"/>
    <property type="match status" value="1"/>
</dbReference>
<gene>
    <name evidence="4" type="ORF">NYF23_02010</name>
</gene>
<accession>A0ABY5TNI0</accession>
<keyword evidence="5" id="KW-1185">Reference proteome</keyword>
<organism evidence="4 5">
    <name type="scientific">SAR92 clade bacterium H455</name>
    <dbReference type="NCBI Taxonomy" id="2974818"/>
    <lineage>
        <taxon>Bacteria</taxon>
        <taxon>Pseudomonadati</taxon>
        <taxon>Pseudomonadota</taxon>
        <taxon>Gammaproteobacteria</taxon>
        <taxon>Cellvibrionales</taxon>
        <taxon>Porticoccaceae</taxon>
        <taxon>SAR92 clade</taxon>
    </lineage>
</organism>
<evidence type="ECO:0000256" key="2">
    <source>
        <dbReference type="ARBA" id="ARBA00022801"/>
    </source>
</evidence>
<name>A0ABY5TNI0_9GAMM</name>